<gene>
    <name evidence="3" type="ORF">CLV79_11454</name>
    <name evidence="4" type="ORF">LOS8367_01598</name>
</gene>
<dbReference type="InterPro" id="IPR012495">
    <property type="entry name" value="TadE-like_dom"/>
</dbReference>
<evidence type="ECO:0000313" key="4">
    <source>
        <dbReference type="EMBL" id="SLN39643.1"/>
    </source>
</evidence>
<keyword evidence="1" id="KW-1133">Transmembrane helix</keyword>
<evidence type="ECO:0000256" key="1">
    <source>
        <dbReference type="SAM" id="Phobius"/>
    </source>
</evidence>
<dbReference type="Pfam" id="PF07811">
    <property type="entry name" value="TadE"/>
    <property type="match status" value="1"/>
</dbReference>
<protein>
    <submittedName>
        <fullName evidence="4">TadE-like protein</fullName>
    </submittedName>
</protein>
<organism evidence="4 5">
    <name type="scientific">Limimaricola soesokkakensis</name>
    <dbReference type="NCBI Taxonomy" id="1343159"/>
    <lineage>
        <taxon>Bacteria</taxon>
        <taxon>Pseudomonadati</taxon>
        <taxon>Pseudomonadota</taxon>
        <taxon>Alphaproteobacteria</taxon>
        <taxon>Rhodobacterales</taxon>
        <taxon>Paracoccaceae</taxon>
        <taxon>Limimaricola</taxon>
    </lineage>
</organism>
<dbReference type="EMBL" id="PYGB01000014">
    <property type="protein sequence ID" value="PSK81836.1"/>
    <property type="molecule type" value="Genomic_DNA"/>
</dbReference>
<dbReference type="EMBL" id="FWFY01000004">
    <property type="protein sequence ID" value="SLN39643.1"/>
    <property type="molecule type" value="Genomic_DNA"/>
</dbReference>
<feature type="domain" description="TadE-like" evidence="2">
    <location>
        <begin position="20"/>
        <end position="62"/>
    </location>
</feature>
<dbReference type="Proteomes" id="UP000193495">
    <property type="component" value="Unassembled WGS sequence"/>
</dbReference>
<dbReference type="RefSeq" id="WP_085895959.1">
    <property type="nucleotide sequence ID" value="NZ_FWFY01000004.1"/>
</dbReference>
<accession>A0A1X6Z418</accession>
<name>A0A1X6Z418_9RHOB</name>
<reference evidence="4 5" key="1">
    <citation type="submission" date="2017-03" db="EMBL/GenBank/DDBJ databases">
        <authorList>
            <person name="Afonso C.L."/>
            <person name="Miller P.J."/>
            <person name="Scott M.A."/>
            <person name="Spackman E."/>
            <person name="Goraichik I."/>
            <person name="Dimitrov K.M."/>
            <person name="Suarez D.L."/>
            <person name="Swayne D.E."/>
        </authorList>
    </citation>
    <scope>NUCLEOTIDE SEQUENCE [LARGE SCALE GENOMIC DNA]</scope>
    <source>
        <strain evidence="4 5">CECT 8367</strain>
    </source>
</reference>
<keyword evidence="1" id="KW-0472">Membrane</keyword>
<evidence type="ECO:0000313" key="5">
    <source>
        <dbReference type="Proteomes" id="UP000193495"/>
    </source>
</evidence>
<keyword evidence="1" id="KW-0812">Transmembrane</keyword>
<proteinExistence type="predicted"/>
<keyword evidence="6" id="KW-1185">Reference proteome</keyword>
<dbReference type="Proteomes" id="UP000240624">
    <property type="component" value="Unassembled WGS sequence"/>
</dbReference>
<evidence type="ECO:0000313" key="6">
    <source>
        <dbReference type="Proteomes" id="UP000240624"/>
    </source>
</evidence>
<reference evidence="3 6" key="2">
    <citation type="submission" date="2018-03" db="EMBL/GenBank/DDBJ databases">
        <title>Genomic Encyclopedia of Archaeal and Bacterial Type Strains, Phase II (KMG-II): from individual species to whole genera.</title>
        <authorList>
            <person name="Goeker M."/>
        </authorList>
    </citation>
    <scope>NUCLEOTIDE SEQUENCE [LARGE SCALE GENOMIC DNA]</scope>
    <source>
        <strain evidence="3 6">DSM 29956</strain>
    </source>
</reference>
<evidence type="ECO:0000259" key="2">
    <source>
        <dbReference type="Pfam" id="PF07811"/>
    </source>
</evidence>
<dbReference type="AlphaFoldDB" id="A0A1X6Z418"/>
<sequence>MPPSAEAPKLLASLVRSDQGTATVEFVLWLPVMVVVLLVAAQGAMLFMVQADYGSLARDTARLISRHAMTITEVDAYIASRTLIGGAPEATVQIANGLVTVTLAKPALEVAAIDVLNLTEGFELTASVTQSLEPR</sequence>
<evidence type="ECO:0000313" key="3">
    <source>
        <dbReference type="EMBL" id="PSK81836.1"/>
    </source>
</evidence>
<feature type="transmembrane region" description="Helical" evidence="1">
    <location>
        <begin position="26"/>
        <end position="49"/>
    </location>
</feature>